<accession>A0A7C8I5Z4</accession>
<evidence type="ECO:0000256" key="3">
    <source>
        <dbReference type="ARBA" id="ARBA00022691"/>
    </source>
</evidence>
<organism evidence="7 8">
    <name type="scientific">Massariosphaeria phaeospora</name>
    <dbReference type="NCBI Taxonomy" id="100035"/>
    <lineage>
        <taxon>Eukaryota</taxon>
        <taxon>Fungi</taxon>
        <taxon>Dikarya</taxon>
        <taxon>Ascomycota</taxon>
        <taxon>Pezizomycotina</taxon>
        <taxon>Dothideomycetes</taxon>
        <taxon>Pleosporomycetidae</taxon>
        <taxon>Pleosporales</taxon>
        <taxon>Pleosporales incertae sedis</taxon>
        <taxon>Massariosphaeria</taxon>
    </lineage>
</organism>
<dbReference type="Proteomes" id="UP000481861">
    <property type="component" value="Unassembled WGS sequence"/>
</dbReference>
<evidence type="ECO:0000259" key="6">
    <source>
        <dbReference type="Pfam" id="PF08100"/>
    </source>
</evidence>
<evidence type="ECO:0000259" key="5">
    <source>
        <dbReference type="Pfam" id="PF00891"/>
    </source>
</evidence>
<feature type="domain" description="O-methyltransferase C-terminal" evidence="5">
    <location>
        <begin position="235"/>
        <end position="376"/>
    </location>
</feature>
<evidence type="ECO:0000256" key="4">
    <source>
        <dbReference type="PIRSR" id="PIRSR005739-1"/>
    </source>
</evidence>
<evidence type="ECO:0000256" key="1">
    <source>
        <dbReference type="ARBA" id="ARBA00022603"/>
    </source>
</evidence>
<dbReference type="PROSITE" id="PS51683">
    <property type="entry name" value="SAM_OMT_II"/>
    <property type="match status" value="1"/>
</dbReference>
<feature type="domain" description="O-methyltransferase dimerisation" evidence="6">
    <location>
        <begin position="60"/>
        <end position="127"/>
    </location>
</feature>
<dbReference type="InterPro" id="IPR001077">
    <property type="entry name" value="COMT_C"/>
</dbReference>
<dbReference type="AlphaFoldDB" id="A0A7C8I5Z4"/>
<keyword evidence="8" id="KW-1185">Reference proteome</keyword>
<dbReference type="GO" id="GO:0032259">
    <property type="term" value="P:methylation"/>
    <property type="evidence" value="ECO:0007669"/>
    <property type="project" value="UniProtKB-KW"/>
</dbReference>
<proteinExistence type="predicted"/>
<dbReference type="PIRSF" id="PIRSF005739">
    <property type="entry name" value="O-mtase"/>
    <property type="match status" value="1"/>
</dbReference>
<keyword evidence="3" id="KW-0949">S-adenosyl-L-methionine</keyword>
<name>A0A7C8I5Z4_9PLEO</name>
<dbReference type="SUPFAM" id="SSF53335">
    <property type="entry name" value="S-adenosyl-L-methionine-dependent methyltransferases"/>
    <property type="match status" value="1"/>
</dbReference>
<keyword evidence="1 7" id="KW-0489">Methyltransferase</keyword>
<dbReference type="Pfam" id="PF08100">
    <property type="entry name" value="Dimerisation"/>
    <property type="match status" value="1"/>
</dbReference>
<dbReference type="PANTHER" id="PTHR43712:SF1">
    <property type="entry name" value="HYPOTHETICAL O-METHYLTRANSFERASE (EUROFUNG)-RELATED"/>
    <property type="match status" value="1"/>
</dbReference>
<dbReference type="InterPro" id="IPR029063">
    <property type="entry name" value="SAM-dependent_MTases_sf"/>
</dbReference>
<evidence type="ECO:0000313" key="7">
    <source>
        <dbReference type="EMBL" id="KAF2871668.1"/>
    </source>
</evidence>
<reference evidence="7 8" key="1">
    <citation type="submission" date="2020-01" db="EMBL/GenBank/DDBJ databases">
        <authorList>
            <consortium name="DOE Joint Genome Institute"/>
            <person name="Haridas S."/>
            <person name="Albert R."/>
            <person name="Binder M."/>
            <person name="Bloem J."/>
            <person name="Labutti K."/>
            <person name="Salamov A."/>
            <person name="Andreopoulos B."/>
            <person name="Baker S.E."/>
            <person name="Barry K."/>
            <person name="Bills G."/>
            <person name="Bluhm B.H."/>
            <person name="Cannon C."/>
            <person name="Castanera R."/>
            <person name="Culley D.E."/>
            <person name="Daum C."/>
            <person name="Ezra D."/>
            <person name="Gonzalez J.B."/>
            <person name="Henrissat B."/>
            <person name="Kuo A."/>
            <person name="Liang C."/>
            <person name="Lipzen A."/>
            <person name="Lutzoni F."/>
            <person name="Magnuson J."/>
            <person name="Mondo S."/>
            <person name="Nolan M."/>
            <person name="Ohm R."/>
            <person name="Pangilinan J."/>
            <person name="Park H.-J.H."/>
            <person name="Ramirez L."/>
            <person name="Alfaro M."/>
            <person name="Sun H."/>
            <person name="Tritt A."/>
            <person name="Yoshinaga Y."/>
            <person name="Zwiers L.-H.L."/>
            <person name="Turgeon B.G."/>
            <person name="Goodwin S.B."/>
            <person name="Spatafora J.W."/>
            <person name="Crous P.W."/>
            <person name="Grigoriev I.V."/>
        </authorList>
    </citation>
    <scope>NUCLEOTIDE SEQUENCE [LARGE SCALE GENOMIC DNA]</scope>
    <source>
        <strain evidence="7 8">CBS 611.86</strain>
    </source>
</reference>
<protein>
    <submittedName>
        <fullName evidence="7">S-adenosyl-L-methionine-dependent methyltransferase</fullName>
    </submittedName>
</protein>
<feature type="active site" description="Proton acceptor" evidence="4">
    <location>
        <position position="305"/>
    </location>
</feature>
<dbReference type="Pfam" id="PF00891">
    <property type="entry name" value="Methyltransf_2"/>
    <property type="match status" value="1"/>
</dbReference>
<comment type="caution">
    <text evidence="7">The sequence shown here is derived from an EMBL/GenBank/DDBJ whole genome shotgun (WGS) entry which is preliminary data.</text>
</comment>
<dbReference type="InterPro" id="IPR012967">
    <property type="entry name" value="COMT_dimerisation"/>
</dbReference>
<sequence>MDLVNVVTHAIESAIKTATSGGFAEASRVVLLEAATKLVSALQKPEDAITKLAYWPSQFMATRTLLELGVFNIIVEKGRVTSSELAETTKADKILLERLLRVLTAAGYVAEPDESSYAPNGLTKALATRPMGGLVEAIFDGGMKPMALLPEFLRKTGYKNPDDQADGPLQYGLGIDKVDLFTHMVDNDHKLLSSFQTFFEADRGSRPAWVDWFPVKQKLLDDSTKPVKDDSILYVDIAGGRGHDLLAFKEKFAEYPGRYVLHDLPQIADDQTLQLGDRVEKIGFNFFEDQVISGARLYYMKFIMHDWSDEKCLIILKNVTASMKKGYSTLIIEDFILPVKGCALLPAMWDMEMMSFLSAMERTERQWQELLTKAGLEVEGLYPPPGDGTGIIVTRLKE</sequence>
<dbReference type="SUPFAM" id="SSF46785">
    <property type="entry name" value="Winged helix' DNA-binding domain"/>
    <property type="match status" value="1"/>
</dbReference>
<dbReference type="GO" id="GO:0046983">
    <property type="term" value="F:protein dimerization activity"/>
    <property type="evidence" value="ECO:0007669"/>
    <property type="project" value="InterPro"/>
</dbReference>
<evidence type="ECO:0000313" key="8">
    <source>
        <dbReference type="Proteomes" id="UP000481861"/>
    </source>
</evidence>
<dbReference type="InterPro" id="IPR016461">
    <property type="entry name" value="COMT-like"/>
</dbReference>
<dbReference type="EMBL" id="JAADJZ010000011">
    <property type="protein sequence ID" value="KAF2871668.1"/>
    <property type="molecule type" value="Genomic_DNA"/>
</dbReference>
<dbReference type="InterPro" id="IPR036390">
    <property type="entry name" value="WH_DNA-bd_sf"/>
</dbReference>
<dbReference type="OrthoDB" id="3340390at2759"/>
<dbReference type="PANTHER" id="PTHR43712">
    <property type="entry name" value="PUTATIVE (AFU_ORTHOLOGUE AFUA_4G14580)-RELATED"/>
    <property type="match status" value="1"/>
</dbReference>
<dbReference type="Gene3D" id="1.10.10.10">
    <property type="entry name" value="Winged helix-like DNA-binding domain superfamily/Winged helix DNA-binding domain"/>
    <property type="match status" value="1"/>
</dbReference>
<dbReference type="InterPro" id="IPR036388">
    <property type="entry name" value="WH-like_DNA-bd_sf"/>
</dbReference>
<keyword evidence="2 7" id="KW-0808">Transferase</keyword>
<evidence type="ECO:0000256" key="2">
    <source>
        <dbReference type="ARBA" id="ARBA00022679"/>
    </source>
</evidence>
<dbReference type="Gene3D" id="3.40.50.150">
    <property type="entry name" value="Vaccinia Virus protein VP39"/>
    <property type="match status" value="1"/>
</dbReference>
<dbReference type="GO" id="GO:0008171">
    <property type="term" value="F:O-methyltransferase activity"/>
    <property type="evidence" value="ECO:0007669"/>
    <property type="project" value="InterPro"/>
</dbReference>
<gene>
    <name evidence="7" type="ORF">BDV95DRAFT_494267</name>
</gene>